<dbReference type="SMART" id="SM00332">
    <property type="entry name" value="PP2Cc"/>
    <property type="match status" value="1"/>
</dbReference>
<dbReference type="InterPro" id="IPR001932">
    <property type="entry name" value="PPM-type_phosphatase-like_dom"/>
</dbReference>
<evidence type="ECO:0000313" key="2">
    <source>
        <dbReference type="EMBL" id="WVN88471.1"/>
    </source>
</evidence>
<dbReference type="Proteomes" id="UP000094043">
    <property type="component" value="Chromosome 4"/>
</dbReference>
<gene>
    <name evidence="2" type="ORF">L203_103682</name>
</gene>
<dbReference type="KEGG" id="cdep:91087892"/>
<dbReference type="InterPro" id="IPR036457">
    <property type="entry name" value="PPM-type-like_dom_sf"/>
</dbReference>
<dbReference type="PROSITE" id="PS51746">
    <property type="entry name" value="PPM_2"/>
    <property type="match status" value="1"/>
</dbReference>
<dbReference type="PANTHER" id="PTHR13832">
    <property type="entry name" value="PROTEIN PHOSPHATASE 2C"/>
    <property type="match status" value="1"/>
</dbReference>
<proteinExistence type="predicted"/>
<sequence length="582" mass="65227">MLTTSPHSNRLLRCRMLFAQSIGHRLRESSYSTSSSPPPGANIKTTAFLSIALLTSAYLLYQYESSSKNTILTATLGGRPVTLLPKKNSTFQFNVQTNRGLQTFEFERKSDEEVEKMLRENENSQKVKRAGNPVIRWDNNWVGSNDPCEDRWANDLVPRKQTAIERLNEATAFWISWFKDDSQASLAETEGKRDLMLFSIMDGHAGDATSRLLQKSLNPTIALALAGLQAGHFPDENGWSSWSKYWSPWYYLGFEKIWTPENVSQTVQQAYLQLDDNICRTPIYLLPTVISTSTDLSAQAARQTFVALAQSANAGACAITTLVDSESDDLYVALAGDCRAVAGWQGIDGQWRCDVLTEDQMGENPREIERIISEHPPHEKDTAIRKGRVLGGLQPTRAFGDAIYKWTNQQVAEIADMFSAEGQKSRLSRPHSYTPPYVTAKPEVAYRKLHSKLGEELKFIIMATDGLWDRLTSEEATLLVASYLAHSSHPPVYKTSLPKLFPLSSPLPLFQRLYPAQNYPQPEGETWVYEDDSNAATHLIRNSLAGGNLDLRAKLLSLTGKVSRWMRDDVTVTVIFFGNGQE</sequence>
<dbReference type="CDD" id="cd00143">
    <property type="entry name" value="PP2Cc"/>
    <property type="match status" value="1"/>
</dbReference>
<accession>A0AAJ8M2B6</accession>
<dbReference type="RefSeq" id="XP_066069171.1">
    <property type="nucleotide sequence ID" value="XM_066213074.1"/>
</dbReference>
<reference evidence="2" key="2">
    <citation type="journal article" date="2022" name="Elife">
        <title>Obligate sexual reproduction of a homothallic fungus closely related to the Cryptococcus pathogenic species complex.</title>
        <authorList>
            <person name="Passer A.R."/>
            <person name="Clancey S.A."/>
            <person name="Shea T."/>
            <person name="David-Palma M."/>
            <person name="Averette A.F."/>
            <person name="Boekhout T."/>
            <person name="Porcel B.M."/>
            <person name="Nowrousian M."/>
            <person name="Cuomo C.A."/>
            <person name="Sun S."/>
            <person name="Heitman J."/>
            <person name="Coelho M.A."/>
        </authorList>
    </citation>
    <scope>NUCLEOTIDE SEQUENCE</scope>
    <source>
        <strain evidence="2">CBS 7841</strain>
    </source>
</reference>
<dbReference type="GeneID" id="91087892"/>
<reference evidence="2" key="3">
    <citation type="submission" date="2024-01" db="EMBL/GenBank/DDBJ databases">
        <authorList>
            <person name="Coelho M.A."/>
            <person name="David-Palma M."/>
            <person name="Shea T."/>
            <person name="Sun S."/>
            <person name="Cuomo C.A."/>
            <person name="Heitman J."/>
        </authorList>
    </citation>
    <scope>NUCLEOTIDE SEQUENCE</scope>
    <source>
        <strain evidence="2">CBS 7841</strain>
    </source>
</reference>
<dbReference type="InterPro" id="IPR015655">
    <property type="entry name" value="PP2C"/>
</dbReference>
<dbReference type="AlphaFoldDB" id="A0AAJ8M2B6"/>
<dbReference type="EMBL" id="CP143787">
    <property type="protein sequence ID" value="WVN88471.1"/>
    <property type="molecule type" value="Genomic_DNA"/>
</dbReference>
<feature type="domain" description="PPM-type phosphatase" evidence="1">
    <location>
        <begin position="183"/>
        <end position="577"/>
    </location>
</feature>
<dbReference type="GO" id="GO:0005739">
    <property type="term" value="C:mitochondrion"/>
    <property type="evidence" value="ECO:0007669"/>
    <property type="project" value="TreeGrafter"/>
</dbReference>
<name>A0AAJ8M2B6_9TREE</name>
<dbReference type="Pfam" id="PF00481">
    <property type="entry name" value="PP2C"/>
    <property type="match status" value="1"/>
</dbReference>
<evidence type="ECO:0000259" key="1">
    <source>
        <dbReference type="PROSITE" id="PS51746"/>
    </source>
</evidence>
<dbReference type="Gene3D" id="3.60.40.10">
    <property type="entry name" value="PPM-type phosphatase domain"/>
    <property type="match status" value="1"/>
</dbReference>
<dbReference type="PANTHER" id="PTHR13832:SF792">
    <property type="entry name" value="GM14286P"/>
    <property type="match status" value="1"/>
</dbReference>
<dbReference type="SUPFAM" id="SSF81606">
    <property type="entry name" value="PP2C-like"/>
    <property type="match status" value="1"/>
</dbReference>
<protein>
    <recommendedName>
        <fullName evidence="1">PPM-type phosphatase domain-containing protein</fullName>
    </recommendedName>
</protein>
<dbReference type="GO" id="GO:0004741">
    <property type="term" value="F:[pyruvate dehydrogenase (acetyl-transferring)]-phosphatase activity"/>
    <property type="evidence" value="ECO:0007669"/>
    <property type="project" value="TreeGrafter"/>
</dbReference>
<reference evidence="2" key="1">
    <citation type="submission" date="2016-06" db="EMBL/GenBank/DDBJ databases">
        <authorList>
            <person name="Cuomo C."/>
            <person name="Litvintseva A."/>
            <person name="Heitman J."/>
            <person name="Chen Y."/>
            <person name="Sun S."/>
            <person name="Springer D."/>
            <person name="Dromer F."/>
            <person name="Young S."/>
            <person name="Zeng Q."/>
            <person name="Chapman S."/>
            <person name="Gujja S."/>
            <person name="Saif S."/>
            <person name="Birren B."/>
        </authorList>
    </citation>
    <scope>NUCLEOTIDE SEQUENCE</scope>
    <source>
        <strain evidence="2">CBS 7841</strain>
    </source>
</reference>
<organism evidence="2 3">
    <name type="scientific">Cryptococcus depauperatus CBS 7841</name>
    <dbReference type="NCBI Taxonomy" id="1295531"/>
    <lineage>
        <taxon>Eukaryota</taxon>
        <taxon>Fungi</taxon>
        <taxon>Dikarya</taxon>
        <taxon>Basidiomycota</taxon>
        <taxon>Agaricomycotina</taxon>
        <taxon>Tremellomycetes</taxon>
        <taxon>Tremellales</taxon>
        <taxon>Cryptococcaceae</taxon>
        <taxon>Cryptococcus</taxon>
    </lineage>
</organism>
<evidence type="ECO:0000313" key="3">
    <source>
        <dbReference type="Proteomes" id="UP000094043"/>
    </source>
</evidence>
<keyword evidence="3" id="KW-1185">Reference proteome</keyword>